<dbReference type="PROSITE" id="PS50005">
    <property type="entry name" value="TPR"/>
    <property type="match status" value="2"/>
</dbReference>
<keyword evidence="2" id="KW-0539">Nucleus</keyword>
<evidence type="ECO:0000313" key="6">
    <source>
        <dbReference type="EMBL" id="KAA0189389.1"/>
    </source>
</evidence>
<feature type="region of interest" description="Disordered" evidence="5">
    <location>
        <begin position="408"/>
        <end position="429"/>
    </location>
</feature>
<dbReference type="InterPro" id="IPR019734">
    <property type="entry name" value="TPR_rpt"/>
</dbReference>
<name>A0A8E0RS59_9TREM</name>
<feature type="region of interest" description="Disordered" evidence="5">
    <location>
        <begin position="592"/>
        <end position="657"/>
    </location>
</feature>
<dbReference type="InterPro" id="IPR011990">
    <property type="entry name" value="TPR-like_helical_dom_sf"/>
</dbReference>
<dbReference type="PANTHER" id="PTHR14017">
    <property type="entry name" value="LYSINE-SPECIFIC DEMETHYLASE"/>
    <property type="match status" value="1"/>
</dbReference>
<dbReference type="SUPFAM" id="SSF48452">
    <property type="entry name" value="TPR-like"/>
    <property type="match status" value="2"/>
</dbReference>
<dbReference type="PANTHER" id="PTHR14017:SF1">
    <property type="entry name" value="LD02225P"/>
    <property type="match status" value="1"/>
</dbReference>
<dbReference type="Gene3D" id="1.25.40.10">
    <property type="entry name" value="Tetratricopeptide repeat domain"/>
    <property type="match status" value="2"/>
</dbReference>
<comment type="subcellular location">
    <subcellularLocation>
        <location evidence="1">Nucleus</location>
    </subcellularLocation>
</comment>
<feature type="repeat" description="TPR" evidence="4">
    <location>
        <begin position="351"/>
        <end position="384"/>
    </location>
</feature>
<evidence type="ECO:0000256" key="2">
    <source>
        <dbReference type="ARBA" id="ARBA00023242"/>
    </source>
</evidence>
<feature type="compositionally biased region" description="Gly residues" evidence="5">
    <location>
        <begin position="702"/>
        <end position="732"/>
    </location>
</feature>
<dbReference type="Gene3D" id="2.60.120.650">
    <property type="entry name" value="Cupin"/>
    <property type="match status" value="1"/>
</dbReference>
<feature type="region of interest" description="Disordered" evidence="5">
    <location>
        <begin position="876"/>
        <end position="900"/>
    </location>
</feature>
<dbReference type="GO" id="GO:0000978">
    <property type="term" value="F:RNA polymerase II cis-regulatory region sequence-specific DNA binding"/>
    <property type="evidence" value="ECO:0007669"/>
    <property type="project" value="TreeGrafter"/>
</dbReference>
<dbReference type="Pfam" id="PF13181">
    <property type="entry name" value="TPR_8"/>
    <property type="match status" value="2"/>
</dbReference>
<evidence type="ECO:0000256" key="5">
    <source>
        <dbReference type="SAM" id="MobiDB-lite"/>
    </source>
</evidence>
<dbReference type="GO" id="GO:0044666">
    <property type="term" value="C:MLL3/4 complex"/>
    <property type="evidence" value="ECO:0007669"/>
    <property type="project" value="TreeGrafter"/>
</dbReference>
<gene>
    <name evidence="6" type="ORF">FBUS_10096</name>
</gene>
<evidence type="ECO:0000313" key="7">
    <source>
        <dbReference type="Proteomes" id="UP000728185"/>
    </source>
</evidence>
<feature type="non-terminal residue" evidence="6">
    <location>
        <position position="1"/>
    </location>
</feature>
<organism evidence="6 7">
    <name type="scientific">Fasciolopsis buskii</name>
    <dbReference type="NCBI Taxonomy" id="27845"/>
    <lineage>
        <taxon>Eukaryota</taxon>
        <taxon>Metazoa</taxon>
        <taxon>Spiralia</taxon>
        <taxon>Lophotrochozoa</taxon>
        <taxon>Platyhelminthes</taxon>
        <taxon>Trematoda</taxon>
        <taxon>Digenea</taxon>
        <taxon>Plagiorchiida</taxon>
        <taxon>Echinostomata</taxon>
        <taxon>Echinostomatoidea</taxon>
        <taxon>Fasciolidae</taxon>
        <taxon>Fasciolopsis</taxon>
    </lineage>
</organism>
<dbReference type="EMBL" id="LUCM01007752">
    <property type="protein sequence ID" value="KAA0189389.1"/>
    <property type="molecule type" value="Genomic_DNA"/>
</dbReference>
<comment type="similarity">
    <text evidence="3">Belongs to the UTX family.</text>
</comment>
<dbReference type="AlphaFoldDB" id="A0A8E0RS59"/>
<dbReference type="SMART" id="SM00028">
    <property type="entry name" value="TPR"/>
    <property type="match status" value="7"/>
</dbReference>
<feature type="compositionally biased region" description="Polar residues" evidence="5">
    <location>
        <begin position="623"/>
        <end position="633"/>
    </location>
</feature>
<keyword evidence="7" id="KW-1185">Reference proteome</keyword>
<dbReference type="OrthoDB" id="418911at2759"/>
<evidence type="ECO:0000256" key="1">
    <source>
        <dbReference type="ARBA" id="ARBA00004123"/>
    </source>
</evidence>
<keyword evidence="4" id="KW-0802">TPR repeat</keyword>
<feature type="repeat" description="TPR" evidence="4">
    <location>
        <begin position="162"/>
        <end position="195"/>
    </location>
</feature>
<feature type="region of interest" description="Disordered" evidence="5">
    <location>
        <begin position="509"/>
        <end position="546"/>
    </location>
</feature>
<protein>
    <submittedName>
        <fullName evidence="6">Lysine specific demethylase 6a</fullName>
    </submittedName>
</protein>
<comment type="caution">
    <text evidence="6">The sequence shown here is derived from an EMBL/GenBank/DDBJ whole genome shotgun (WGS) entry which is preliminary data.</text>
</comment>
<dbReference type="Proteomes" id="UP000728185">
    <property type="component" value="Unassembled WGS sequence"/>
</dbReference>
<dbReference type="GO" id="GO:0010468">
    <property type="term" value="P:regulation of gene expression"/>
    <property type="evidence" value="ECO:0007669"/>
    <property type="project" value="TreeGrafter"/>
</dbReference>
<feature type="compositionally biased region" description="Low complexity" evidence="5">
    <location>
        <begin position="733"/>
        <end position="745"/>
    </location>
</feature>
<dbReference type="PROSITE" id="PS50293">
    <property type="entry name" value="TPR_REGION"/>
    <property type="match status" value="1"/>
</dbReference>
<dbReference type="GO" id="GO:0031490">
    <property type="term" value="F:chromatin DNA binding"/>
    <property type="evidence" value="ECO:0007669"/>
    <property type="project" value="TreeGrafter"/>
</dbReference>
<dbReference type="InterPro" id="IPR051630">
    <property type="entry name" value="Corepressor-Demethylase"/>
</dbReference>
<feature type="compositionally biased region" description="Polar residues" evidence="5">
    <location>
        <begin position="778"/>
        <end position="787"/>
    </location>
</feature>
<evidence type="ECO:0000256" key="3">
    <source>
        <dbReference type="ARBA" id="ARBA00034483"/>
    </source>
</evidence>
<feature type="compositionally biased region" description="Polar residues" evidence="5">
    <location>
        <begin position="592"/>
        <end position="614"/>
    </location>
</feature>
<feature type="region of interest" description="Disordered" evidence="5">
    <location>
        <begin position="701"/>
        <end position="787"/>
    </location>
</feature>
<feature type="compositionally biased region" description="Pro residues" evidence="5">
    <location>
        <begin position="881"/>
        <end position="894"/>
    </location>
</feature>
<evidence type="ECO:0000256" key="4">
    <source>
        <dbReference type="PROSITE-ProRule" id="PRU00339"/>
    </source>
</evidence>
<proteinExistence type="inferred from homology"/>
<feature type="compositionally biased region" description="Polar residues" evidence="5">
    <location>
        <begin position="746"/>
        <end position="768"/>
    </location>
</feature>
<sequence>YCSLEFGIYKPEAADSLERRRLLEKAVLYFDSIIAQTVLEIEKERAAEESEALADLEFKVHDEDEVNEVRHRIYEDYVDRLNKIIDPKIYLYLGHFQLLLHRFDDALSAYLKYESLSQTEAEKNCAFLYGLGLCTFRFNAFHRAERLFQHILYLQPWFPRAKEIHIRLGYIYKLQRKFEQSIKHFRQALNDTTPATFTRIEIRFHIAHLFEVCGKSKQAKTEYRQLLDSEKNNTPPHIRHLCLRQLAWLHHTAAGGVKGDTNFEKGLDVKWLQSALELDNTNGKTWYLLGRCQAALNRVQEAFAAYRSSIDKTEASADTWCSIGVLYQEQSQPMDALQAYFCAVQLDKCHVAAWANLGTLYETMQQYKEALKCYKNAVNADKNGEVRPELRSRLAILQQLVPRLPEKYLSGGVHTGNSPGGGAGGQNTNVPSVPGAPITQLPTVDEAWSLPIPAELTQRQMQLRLQEAAANGDDSLSPGCGLRGEKQLSGLLLSPIPFMLAKKRSSRAYSSASSGSQKCNTEGPWSESNSKRARQEEGYSDVAPLTKQQSQTLQTLLTQETSLTASQRQLLNQLQNQALRYHQFRLTQRTHLSGSTDTLDQSHINAGPDSSNPSKKTEDDDPVSQTNPSSLTGTDPVDLFPPDDDDDLPAVVGSPGTDHLPEEALAFLTDDLLAQLNRTEPATNLDLVELALFANSAAATGTGSGNGGNSGNGGGSGSVGGNDGGSGSGGDPVVGVDSVGTSSTNPSVEQTKPSSAIHSTGDQGINSSRRQKQDDGAAQQSATSGSMIKSGLRELIGGSQSTCSNEEALSSLGGVGCDTGSSSNSTSSVDLYAYLTKPFFPPTSITASLSINMTSTEILNSIRGLGRSGGPWWPSILPEGSPLPSPPHPPYPPPTRDKLLPPTPSVYLESRKDAHSPELMRYCFSQPAVVIRGLAAALRMDLGLFSTKSLLEAFPDHRVEVRTQRQQPPDVNKDSQGRTVWFCESPRTVTTIAKFASYQAASFMEALREEKFASQHPVVTNVRDSTGTPGSGDCSGESSLHVFLARLEHA</sequence>
<reference evidence="6" key="1">
    <citation type="submission" date="2019-05" db="EMBL/GenBank/DDBJ databases">
        <title>Annotation for the trematode Fasciolopsis buski.</title>
        <authorList>
            <person name="Choi Y.-J."/>
        </authorList>
    </citation>
    <scope>NUCLEOTIDE SEQUENCE</scope>
    <source>
        <strain evidence="6">HT</strain>
        <tissue evidence="6">Whole worm</tissue>
    </source>
</reference>
<accession>A0A8E0RS59</accession>